<dbReference type="GO" id="GO:0005829">
    <property type="term" value="C:cytosol"/>
    <property type="evidence" value="ECO:0007669"/>
    <property type="project" value="TreeGrafter"/>
</dbReference>
<dbReference type="SUPFAM" id="SSF53756">
    <property type="entry name" value="UDP-Glycosyltransferase/glycogen phosphorylase"/>
    <property type="match status" value="1"/>
</dbReference>
<accession>A0A090DWZ8</accession>
<evidence type="ECO:0000313" key="3">
    <source>
        <dbReference type="EMBL" id="CDR33359.1"/>
    </source>
</evidence>
<evidence type="ECO:0000313" key="4">
    <source>
        <dbReference type="Proteomes" id="UP000031552"/>
    </source>
</evidence>
<keyword evidence="2 3" id="KW-0808">Transferase</keyword>
<dbReference type="Gene3D" id="3.40.50.2000">
    <property type="entry name" value="Glycogen Phosphorylase B"/>
    <property type="match status" value="2"/>
</dbReference>
<dbReference type="eggNOG" id="COG0859">
    <property type="taxonomic scope" value="Bacteria"/>
</dbReference>
<evidence type="ECO:0000256" key="1">
    <source>
        <dbReference type="ARBA" id="ARBA00022676"/>
    </source>
</evidence>
<keyword evidence="1 3" id="KW-0328">Glycosyltransferase</keyword>
<dbReference type="GO" id="GO:0008713">
    <property type="term" value="F:ADP-heptose-lipopolysaccharide heptosyltransferase activity"/>
    <property type="evidence" value="ECO:0007669"/>
    <property type="project" value="TreeGrafter"/>
</dbReference>
<dbReference type="OrthoDB" id="9797795at2"/>
<protein>
    <submittedName>
        <fullName evidence="3">Lipopolysaccharide heptosyltransferase I</fullName>
        <ecNumber evidence="3">2.4.-.-</ecNumber>
    </submittedName>
</protein>
<sequence>MKFLIVKLSALGDIVQSLPTVEYLKKRFKNCHISWVVDKRCASLVKSHPLIDKAIIIDLKALKKQPFSLNSLSYLKEIKKEIQEICYDCVFDLQGNIKSGFLTYFAKAKDKAGFSWESLAEWPSGLATTTKVKVPKKLNAKLSYLELLRGYFQDKEPFEEGALKLKLSDDEEKKLKALVDQLFSSGKKIIFVCVGSAWPNKKLPESSLTYLINTLSEQCKNCLFVFGSGNDEEFEESYRISKQISQETFVLEKLSIPLFQHCLLRSSGVIAMDSFALHLAGASKKPTFGFFGASLGEIYAPPINDSAYFQGECPYGITFVKRCPKLRTCKTGACLREVPKTILLESLQKTHWISENFKP</sequence>
<dbReference type="GO" id="GO:0009244">
    <property type="term" value="P:lipopolysaccharide core region biosynthetic process"/>
    <property type="evidence" value="ECO:0007669"/>
    <property type="project" value="TreeGrafter"/>
</dbReference>
<dbReference type="AlphaFoldDB" id="A0A090DWZ8"/>
<keyword evidence="4" id="KW-1185">Reference proteome</keyword>
<dbReference type="RefSeq" id="WP_041016864.1">
    <property type="nucleotide sequence ID" value="NZ_CCEJ010000003.1"/>
</dbReference>
<organism evidence="3 4">
    <name type="scientific">Candidatus Criblamydia sequanensis CRIB-18</name>
    <dbReference type="NCBI Taxonomy" id="1437425"/>
    <lineage>
        <taxon>Bacteria</taxon>
        <taxon>Pseudomonadati</taxon>
        <taxon>Chlamydiota</taxon>
        <taxon>Chlamydiia</taxon>
        <taxon>Parachlamydiales</taxon>
        <taxon>Candidatus Criblamydiaceae</taxon>
        <taxon>Candidatus Criblamydia</taxon>
    </lineage>
</organism>
<dbReference type="InterPro" id="IPR051199">
    <property type="entry name" value="LPS_LOS_Heptosyltrfase"/>
</dbReference>
<dbReference type="EC" id="2.4.-.-" evidence="3"/>
<dbReference type="PANTHER" id="PTHR30160">
    <property type="entry name" value="TETRAACYLDISACCHARIDE 4'-KINASE-RELATED"/>
    <property type="match status" value="1"/>
</dbReference>
<reference evidence="3" key="2">
    <citation type="submission" date="2014-09" db="EMBL/GenBank/DDBJ databases">
        <title>Criblamydia sequanensis harbors a mega-plasmid encoding arsenite resistance.</title>
        <authorList>
            <person name="Bertelli C."/>
            <person name="Goesmann A."/>
            <person name="Greub G."/>
        </authorList>
    </citation>
    <scope>NUCLEOTIDE SEQUENCE [LARGE SCALE GENOMIC DNA]</scope>
    <source>
        <strain evidence="3">CRIB-18</strain>
    </source>
</reference>
<name>A0A090DWZ8_9BACT</name>
<comment type="caution">
    <text evidence="3">The sequence shown here is derived from an EMBL/GenBank/DDBJ whole genome shotgun (WGS) entry which is preliminary data.</text>
</comment>
<dbReference type="EMBL" id="CCEJ010000003">
    <property type="protein sequence ID" value="CDR33359.1"/>
    <property type="molecule type" value="Genomic_DNA"/>
</dbReference>
<gene>
    <name evidence="3" type="primary">waaC</name>
    <name evidence="3" type="ORF">CSEC_0525</name>
</gene>
<proteinExistence type="predicted"/>
<dbReference type="Proteomes" id="UP000031552">
    <property type="component" value="Unassembled WGS sequence"/>
</dbReference>
<dbReference type="PANTHER" id="PTHR30160:SF1">
    <property type="entry name" value="LIPOPOLYSACCHARIDE 1,2-N-ACETYLGLUCOSAMINETRANSFERASE-RELATED"/>
    <property type="match status" value="1"/>
</dbReference>
<reference evidence="3" key="1">
    <citation type="submission" date="2013-12" db="EMBL/GenBank/DDBJ databases">
        <authorList>
            <person name="Linke B."/>
        </authorList>
    </citation>
    <scope>NUCLEOTIDE SEQUENCE [LARGE SCALE GENOMIC DNA]</scope>
    <source>
        <strain evidence="3">CRIB-18</strain>
    </source>
</reference>
<dbReference type="STRING" id="1437425.CSEC_0525"/>
<dbReference type="CDD" id="cd03789">
    <property type="entry name" value="GT9_LPS_heptosyltransferase"/>
    <property type="match status" value="1"/>
</dbReference>
<evidence type="ECO:0000256" key="2">
    <source>
        <dbReference type="ARBA" id="ARBA00022679"/>
    </source>
</evidence>
<dbReference type="Pfam" id="PF01075">
    <property type="entry name" value="Glyco_transf_9"/>
    <property type="match status" value="1"/>
</dbReference>
<dbReference type="InterPro" id="IPR002201">
    <property type="entry name" value="Glyco_trans_9"/>
</dbReference>